<keyword evidence="2" id="KW-0548">Nucleotidyltransferase</keyword>
<proteinExistence type="predicted"/>
<feature type="domain" description="Reverse transcriptase" evidence="7">
    <location>
        <begin position="4"/>
        <end position="152"/>
    </location>
</feature>
<dbReference type="EMBL" id="AVOT02067065">
    <property type="protein sequence ID" value="MBW0558720.1"/>
    <property type="molecule type" value="Genomic_DNA"/>
</dbReference>
<comment type="caution">
    <text evidence="10">The sequence shown here is derived from an EMBL/GenBank/DDBJ whole genome shotgun (WGS) entry which is preliminary data.</text>
</comment>
<feature type="domain" description="Reverse transcriptase RNase H-like" evidence="8">
    <location>
        <begin position="241"/>
        <end position="348"/>
    </location>
</feature>
<dbReference type="SUPFAM" id="SSF53098">
    <property type="entry name" value="Ribonuclease H-like"/>
    <property type="match status" value="1"/>
</dbReference>
<evidence type="ECO:0000259" key="7">
    <source>
        <dbReference type="Pfam" id="PF00078"/>
    </source>
</evidence>
<dbReference type="InterPro" id="IPR043128">
    <property type="entry name" value="Rev_trsase/Diguanyl_cyclase"/>
</dbReference>
<keyword evidence="3" id="KW-0540">Nuclease</keyword>
<gene>
    <name evidence="10" type="ORF">O181_098435</name>
</gene>
<dbReference type="Pfam" id="PF17921">
    <property type="entry name" value="Integrase_H2C2"/>
    <property type="match status" value="1"/>
</dbReference>
<keyword evidence="1" id="KW-0808">Transferase</keyword>
<dbReference type="GO" id="GO:0003964">
    <property type="term" value="F:RNA-directed DNA polymerase activity"/>
    <property type="evidence" value="ECO:0007669"/>
    <property type="project" value="UniProtKB-KW"/>
</dbReference>
<evidence type="ECO:0000256" key="1">
    <source>
        <dbReference type="ARBA" id="ARBA00022679"/>
    </source>
</evidence>
<evidence type="ECO:0000259" key="8">
    <source>
        <dbReference type="Pfam" id="PF17917"/>
    </source>
</evidence>
<keyword evidence="6" id="KW-0695">RNA-directed DNA polymerase</keyword>
<dbReference type="GO" id="GO:0004519">
    <property type="term" value="F:endonuclease activity"/>
    <property type="evidence" value="ECO:0007669"/>
    <property type="project" value="UniProtKB-KW"/>
</dbReference>
<protein>
    <recommendedName>
        <fullName evidence="12">Reverse transcriptase domain-containing protein</fullName>
    </recommendedName>
</protein>
<keyword evidence="11" id="KW-1185">Reference proteome</keyword>
<dbReference type="Gene3D" id="1.10.340.70">
    <property type="match status" value="1"/>
</dbReference>
<evidence type="ECO:0008006" key="12">
    <source>
        <dbReference type="Google" id="ProtNLM"/>
    </source>
</evidence>
<dbReference type="Pfam" id="PF17917">
    <property type="entry name" value="RT_RNaseH"/>
    <property type="match status" value="1"/>
</dbReference>
<dbReference type="InterPro" id="IPR050951">
    <property type="entry name" value="Retrovirus_Pol_polyprotein"/>
</dbReference>
<dbReference type="InterPro" id="IPR000477">
    <property type="entry name" value="RT_dom"/>
</dbReference>
<name>A0A9Q3J985_9BASI</name>
<dbReference type="Gene3D" id="3.30.70.270">
    <property type="match status" value="2"/>
</dbReference>
<evidence type="ECO:0000313" key="11">
    <source>
        <dbReference type="Proteomes" id="UP000765509"/>
    </source>
</evidence>
<evidence type="ECO:0000259" key="9">
    <source>
        <dbReference type="Pfam" id="PF17921"/>
    </source>
</evidence>
<dbReference type="Proteomes" id="UP000765509">
    <property type="component" value="Unassembled WGS sequence"/>
</dbReference>
<keyword evidence="4" id="KW-0255">Endonuclease</keyword>
<feature type="non-terminal residue" evidence="10">
    <location>
        <position position="603"/>
    </location>
</feature>
<dbReference type="GO" id="GO:0016787">
    <property type="term" value="F:hydrolase activity"/>
    <property type="evidence" value="ECO:0007669"/>
    <property type="project" value="UniProtKB-KW"/>
</dbReference>
<reference evidence="10" key="1">
    <citation type="submission" date="2021-03" db="EMBL/GenBank/DDBJ databases">
        <title>Draft genome sequence of rust myrtle Austropuccinia psidii MF-1, a brazilian biotype.</title>
        <authorList>
            <person name="Quecine M.C."/>
            <person name="Pachon D.M.R."/>
            <person name="Bonatelli M.L."/>
            <person name="Correr F.H."/>
            <person name="Franceschini L.M."/>
            <person name="Leite T.F."/>
            <person name="Margarido G.R.A."/>
            <person name="Almeida C.A."/>
            <person name="Ferrarezi J.A."/>
            <person name="Labate C.A."/>
        </authorList>
    </citation>
    <scope>NUCLEOTIDE SEQUENCE</scope>
    <source>
        <strain evidence="10">MF-1</strain>
    </source>
</reference>
<dbReference type="OrthoDB" id="3341476at2759"/>
<keyword evidence="5" id="KW-0378">Hydrolase</keyword>
<dbReference type="CDD" id="cd09274">
    <property type="entry name" value="RNase_HI_RT_Ty3"/>
    <property type="match status" value="1"/>
</dbReference>
<dbReference type="PANTHER" id="PTHR37984">
    <property type="entry name" value="PROTEIN CBG26694"/>
    <property type="match status" value="1"/>
</dbReference>
<evidence type="ECO:0000256" key="3">
    <source>
        <dbReference type="ARBA" id="ARBA00022722"/>
    </source>
</evidence>
<dbReference type="AlphaFoldDB" id="A0A9Q3J985"/>
<evidence type="ECO:0000256" key="4">
    <source>
        <dbReference type="ARBA" id="ARBA00022759"/>
    </source>
</evidence>
<dbReference type="Pfam" id="PF00078">
    <property type="entry name" value="RVT_1"/>
    <property type="match status" value="1"/>
</dbReference>
<accession>A0A9Q3J985</accession>
<dbReference type="CDD" id="cd01647">
    <property type="entry name" value="RT_LTR"/>
    <property type="match status" value="1"/>
</dbReference>
<evidence type="ECO:0000256" key="5">
    <source>
        <dbReference type="ARBA" id="ARBA00022801"/>
    </source>
</evidence>
<evidence type="ECO:0000256" key="2">
    <source>
        <dbReference type="ARBA" id="ARBA00022695"/>
    </source>
</evidence>
<organism evidence="10 11">
    <name type="scientific">Austropuccinia psidii MF-1</name>
    <dbReference type="NCBI Taxonomy" id="1389203"/>
    <lineage>
        <taxon>Eukaryota</taxon>
        <taxon>Fungi</taxon>
        <taxon>Dikarya</taxon>
        <taxon>Basidiomycota</taxon>
        <taxon>Pucciniomycotina</taxon>
        <taxon>Pucciniomycetes</taxon>
        <taxon>Pucciniales</taxon>
        <taxon>Sphaerophragmiaceae</taxon>
        <taxon>Austropuccinia</taxon>
    </lineage>
</organism>
<dbReference type="InterPro" id="IPR043502">
    <property type="entry name" value="DNA/RNA_pol_sf"/>
</dbReference>
<dbReference type="InterPro" id="IPR041588">
    <property type="entry name" value="Integrase_H2C2"/>
</dbReference>
<dbReference type="InterPro" id="IPR012337">
    <property type="entry name" value="RNaseH-like_sf"/>
</dbReference>
<feature type="domain" description="Integrase zinc-binding" evidence="9">
    <location>
        <begin position="472"/>
        <end position="530"/>
    </location>
</feature>
<dbReference type="InterPro" id="IPR036397">
    <property type="entry name" value="RNaseH_sf"/>
</dbReference>
<evidence type="ECO:0000256" key="6">
    <source>
        <dbReference type="ARBA" id="ARBA00022918"/>
    </source>
</evidence>
<dbReference type="FunFam" id="1.10.340.70:FF:000001">
    <property type="entry name" value="Retrovirus-related Pol polyprotein from transposon gypsy-like Protein"/>
    <property type="match status" value="1"/>
</dbReference>
<dbReference type="PANTHER" id="PTHR37984:SF5">
    <property type="entry name" value="PROTEIN NYNRIN-LIKE"/>
    <property type="match status" value="1"/>
</dbReference>
<dbReference type="GO" id="GO:0003676">
    <property type="term" value="F:nucleic acid binding"/>
    <property type="evidence" value="ECO:0007669"/>
    <property type="project" value="InterPro"/>
</dbReference>
<dbReference type="Gene3D" id="3.30.420.10">
    <property type="entry name" value="Ribonuclease H-like superfamily/Ribonuclease H"/>
    <property type="match status" value="1"/>
</dbReference>
<dbReference type="SUPFAM" id="SSF56672">
    <property type="entry name" value="DNA/RNA polymerases"/>
    <property type="match status" value="1"/>
</dbReference>
<dbReference type="FunFam" id="3.30.70.270:FF:000020">
    <property type="entry name" value="Transposon Tf2-6 polyprotein-like Protein"/>
    <property type="match status" value="1"/>
</dbReference>
<sequence length="603" mass="69482">MVGDFRALNTYTVPDRYPIPKIQISLTQISQAVYITTMDSLKGFHQNVVTPRSRKYLRSIVHCGVYEYLRMPFGIKSAPSHFQRMMNEIFPEELSEGWLIIYTDDIIVCSKTWKEHMYILSRGLTKIQSVNMKISLKKCHFGFKELKALGHIVSGLSLGIDKTKVAAVLLKPVPHNKKEIQSFLGFSGYYRQHIKDFASIATPLHRLFDKDTVFDMTVDRVKAFESLREALTTAPLLLMLDFKLPFKLYIDASGDGLGAALHQIQIINDKPVEGPIFFISRKIKPTEARYWESEMECLCLVWALEKLKYILEGCRFEVITDCTSVKSLLNMKTPNRHLLRWQIAINEYRGNITIVHKDGNIHKNEDGLSRWPLTNNIDNPAYVPEEASPQMPMEGISGRDLNTTLFEEVRHSYTLDKNCSIFFQLLNIDCKDNSLINALDEVWKKSYDEGRFHVLDVTTYHRTKHTCVMMVVDRSSINLVLKECHESPFSGHLSEDRTREKAKTCIWWPMWQKYVSEYCKTCDRCQNANKSTGKKLGNMIKIQEPSRPWEIVHMDWVSGLPPGGDRSYNSSLVMVDRFSKTPIFLPCHKDDAAMDTALLILNR</sequence>
<evidence type="ECO:0000313" key="10">
    <source>
        <dbReference type="EMBL" id="MBW0558720.1"/>
    </source>
</evidence>
<dbReference type="InterPro" id="IPR041373">
    <property type="entry name" value="RT_RNaseH"/>
</dbReference>